<gene>
    <name evidence="2" type="ORF">RN001_014891</name>
</gene>
<keyword evidence="3" id="KW-1185">Reference proteome</keyword>
<reference evidence="3" key="1">
    <citation type="submission" date="2023-01" db="EMBL/GenBank/DDBJ databases">
        <title>Key to firefly adult light organ development and bioluminescence: homeobox transcription factors regulate luciferase expression and transportation to peroxisome.</title>
        <authorList>
            <person name="Fu X."/>
        </authorList>
    </citation>
    <scope>NUCLEOTIDE SEQUENCE [LARGE SCALE GENOMIC DNA]</scope>
</reference>
<evidence type="ECO:0000313" key="2">
    <source>
        <dbReference type="EMBL" id="KAK4872862.1"/>
    </source>
</evidence>
<dbReference type="AlphaFoldDB" id="A0AAN7NYD1"/>
<evidence type="ECO:0000313" key="3">
    <source>
        <dbReference type="Proteomes" id="UP001353858"/>
    </source>
</evidence>
<name>A0AAN7NYD1_9COLE</name>
<protein>
    <recommendedName>
        <fullName evidence="4">Protein sleepless</fullName>
    </recommendedName>
</protein>
<evidence type="ECO:0008006" key="4">
    <source>
        <dbReference type="Google" id="ProtNLM"/>
    </source>
</evidence>
<keyword evidence="1" id="KW-0732">Signal</keyword>
<dbReference type="Proteomes" id="UP001353858">
    <property type="component" value="Unassembled WGS sequence"/>
</dbReference>
<feature type="chain" id="PRO_5042872927" description="Protein sleepless" evidence="1">
    <location>
        <begin position="21"/>
        <end position="127"/>
    </location>
</feature>
<organism evidence="2 3">
    <name type="scientific">Aquatica leii</name>
    <dbReference type="NCBI Taxonomy" id="1421715"/>
    <lineage>
        <taxon>Eukaryota</taxon>
        <taxon>Metazoa</taxon>
        <taxon>Ecdysozoa</taxon>
        <taxon>Arthropoda</taxon>
        <taxon>Hexapoda</taxon>
        <taxon>Insecta</taxon>
        <taxon>Pterygota</taxon>
        <taxon>Neoptera</taxon>
        <taxon>Endopterygota</taxon>
        <taxon>Coleoptera</taxon>
        <taxon>Polyphaga</taxon>
        <taxon>Elateriformia</taxon>
        <taxon>Elateroidea</taxon>
        <taxon>Lampyridae</taxon>
        <taxon>Luciolinae</taxon>
        <taxon>Aquatica</taxon>
    </lineage>
</organism>
<accession>A0AAN7NYD1</accession>
<comment type="caution">
    <text evidence="2">The sequence shown here is derived from an EMBL/GenBank/DDBJ whole genome shotgun (WGS) entry which is preliminary data.</text>
</comment>
<dbReference type="EMBL" id="JARPUR010000007">
    <property type="protein sequence ID" value="KAK4872862.1"/>
    <property type="molecule type" value="Genomic_DNA"/>
</dbReference>
<evidence type="ECO:0000256" key="1">
    <source>
        <dbReference type="SAM" id="SignalP"/>
    </source>
</evidence>
<proteinExistence type="predicted"/>
<feature type="signal peptide" evidence="1">
    <location>
        <begin position="1"/>
        <end position="20"/>
    </location>
</feature>
<sequence>MFKFLCFIVLVALHLGTVCALTCHRCLASTNSDCYRGVEASFIKEQCSSNTVSNLSVLKNLTLNKTLSFETVCVSVVFSGYWNDYIERGCGFIYKGEDICEYLDSVSYIESCSYCTANFCNSKSFAL</sequence>